<organism evidence="1 2">
    <name type="scientific">Ostreobium quekettii</name>
    <dbReference type="NCBI Taxonomy" id="121088"/>
    <lineage>
        <taxon>Eukaryota</taxon>
        <taxon>Viridiplantae</taxon>
        <taxon>Chlorophyta</taxon>
        <taxon>core chlorophytes</taxon>
        <taxon>Ulvophyceae</taxon>
        <taxon>TCBD clade</taxon>
        <taxon>Bryopsidales</taxon>
        <taxon>Ostreobineae</taxon>
        <taxon>Ostreobiaceae</taxon>
        <taxon>Ostreobium</taxon>
    </lineage>
</organism>
<sequence length="117" mass="12900">MDGDSLVTSETGRWDNIRVAVDGTVKQHNSPSSKVLSRHLHVQDWMAHIVTYASTHVMSKVVEVDKASLVGTSNCQTAHCWRMGKSFLGLPFANAFYALACVLSSLSQVEIMQVLHK</sequence>
<accession>A0A8S1JCN9</accession>
<gene>
    <name evidence="1" type="ORF">OSTQU699_LOCUS10279</name>
</gene>
<dbReference type="Proteomes" id="UP000708148">
    <property type="component" value="Unassembled WGS sequence"/>
</dbReference>
<evidence type="ECO:0000313" key="1">
    <source>
        <dbReference type="EMBL" id="CAD7704924.1"/>
    </source>
</evidence>
<evidence type="ECO:0000313" key="2">
    <source>
        <dbReference type="Proteomes" id="UP000708148"/>
    </source>
</evidence>
<proteinExistence type="predicted"/>
<name>A0A8S1JCN9_9CHLO</name>
<keyword evidence="2" id="KW-1185">Reference proteome</keyword>
<dbReference type="EMBL" id="CAJHUC010002973">
    <property type="protein sequence ID" value="CAD7704924.1"/>
    <property type="molecule type" value="Genomic_DNA"/>
</dbReference>
<dbReference type="AlphaFoldDB" id="A0A8S1JCN9"/>
<protein>
    <submittedName>
        <fullName evidence="1">Uncharacterized protein</fullName>
    </submittedName>
</protein>
<reference evidence="1" key="1">
    <citation type="submission" date="2020-12" db="EMBL/GenBank/DDBJ databases">
        <authorList>
            <person name="Iha C."/>
        </authorList>
    </citation>
    <scope>NUCLEOTIDE SEQUENCE</scope>
</reference>
<comment type="caution">
    <text evidence="1">The sequence shown here is derived from an EMBL/GenBank/DDBJ whole genome shotgun (WGS) entry which is preliminary data.</text>
</comment>